<comment type="function">
    <text evidence="13">Interacts with outer membrane receptor proteins that carry out high-affinity binding and energy dependent uptake into the periplasmic space of specific substrates. It could act to transduce energy from the cytoplasmic membrane to specific energy-requiring processes in the outer membrane, resulting in the release into the periplasm of ligands bound by these outer membrane proteins.</text>
</comment>
<dbReference type="Gene3D" id="3.30.2420.10">
    <property type="entry name" value="TonB"/>
    <property type="match status" value="1"/>
</dbReference>
<comment type="subcellular location">
    <subcellularLocation>
        <location evidence="1 13">Cell inner membrane</location>
        <topology evidence="1 13">Single-pass membrane protein</topology>
        <orientation evidence="1 13">Periplasmic side</orientation>
    </subcellularLocation>
</comment>
<dbReference type="Proteomes" id="UP000249447">
    <property type="component" value="Chromosome"/>
</dbReference>
<dbReference type="AlphaFoldDB" id="A0A2U9T370"/>
<evidence type="ECO:0000256" key="14">
    <source>
        <dbReference type="SAM" id="MobiDB-lite"/>
    </source>
</evidence>
<feature type="compositionally biased region" description="Low complexity" evidence="14">
    <location>
        <begin position="249"/>
        <end position="265"/>
    </location>
</feature>
<gene>
    <name evidence="17" type="ORF">C9I47_0079</name>
</gene>
<dbReference type="KEGG" id="lmb:C9I47_0079"/>
<dbReference type="GO" id="GO:0015031">
    <property type="term" value="P:protein transport"/>
    <property type="evidence" value="ECO:0007669"/>
    <property type="project" value="UniProtKB-UniRule"/>
</dbReference>
<dbReference type="NCBIfam" id="TIGR01352">
    <property type="entry name" value="tonB_Cterm"/>
    <property type="match status" value="1"/>
</dbReference>
<evidence type="ECO:0000256" key="3">
    <source>
        <dbReference type="ARBA" id="ARBA00022362"/>
    </source>
</evidence>
<keyword evidence="10" id="KW-1133">Transmembrane helix</keyword>
<dbReference type="GO" id="GO:0015891">
    <property type="term" value="P:siderophore transport"/>
    <property type="evidence" value="ECO:0007669"/>
    <property type="project" value="InterPro"/>
</dbReference>
<dbReference type="InterPro" id="IPR006260">
    <property type="entry name" value="TonB/TolA_C"/>
</dbReference>
<evidence type="ECO:0000256" key="7">
    <source>
        <dbReference type="ARBA" id="ARBA00022692"/>
    </source>
</evidence>
<dbReference type="PANTHER" id="PTHR33446">
    <property type="entry name" value="PROTEIN TONB-RELATED"/>
    <property type="match status" value="1"/>
</dbReference>
<organism evidence="17 18">
    <name type="scientific">Marilutibacter maris</name>
    <dbReference type="NCBI Taxonomy" id="1605891"/>
    <lineage>
        <taxon>Bacteria</taxon>
        <taxon>Pseudomonadati</taxon>
        <taxon>Pseudomonadota</taxon>
        <taxon>Gammaproteobacteria</taxon>
        <taxon>Lysobacterales</taxon>
        <taxon>Lysobacteraceae</taxon>
        <taxon>Marilutibacter</taxon>
    </lineage>
</organism>
<feature type="chain" id="PRO_5016102385" description="Protein TonB" evidence="15">
    <location>
        <begin position="32"/>
        <end position="343"/>
    </location>
</feature>
<dbReference type="PROSITE" id="PS52015">
    <property type="entry name" value="TONB_CTD"/>
    <property type="match status" value="1"/>
</dbReference>
<evidence type="ECO:0000256" key="1">
    <source>
        <dbReference type="ARBA" id="ARBA00004383"/>
    </source>
</evidence>
<feature type="region of interest" description="Disordered" evidence="14">
    <location>
        <begin position="162"/>
        <end position="270"/>
    </location>
</feature>
<dbReference type="GO" id="GO:0098797">
    <property type="term" value="C:plasma membrane protein complex"/>
    <property type="evidence" value="ECO:0007669"/>
    <property type="project" value="TreeGrafter"/>
</dbReference>
<dbReference type="EMBL" id="CP029843">
    <property type="protein sequence ID" value="AWV05805.1"/>
    <property type="molecule type" value="Genomic_DNA"/>
</dbReference>
<dbReference type="GO" id="GO:0031992">
    <property type="term" value="F:energy transducer activity"/>
    <property type="evidence" value="ECO:0007669"/>
    <property type="project" value="InterPro"/>
</dbReference>
<dbReference type="InterPro" id="IPR051045">
    <property type="entry name" value="TonB-dependent_transducer"/>
</dbReference>
<feature type="compositionally biased region" description="Low complexity" evidence="14">
    <location>
        <begin position="200"/>
        <end position="215"/>
    </location>
</feature>
<evidence type="ECO:0000256" key="2">
    <source>
        <dbReference type="ARBA" id="ARBA00006555"/>
    </source>
</evidence>
<keyword evidence="5 13" id="KW-1003">Cell membrane</keyword>
<feature type="signal peptide" evidence="15">
    <location>
        <begin position="1"/>
        <end position="31"/>
    </location>
</feature>
<evidence type="ECO:0000256" key="10">
    <source>
        <dbReference type="ARBA" id="ARBA00022989"/>
    </source>
</evidence>
<feature type="compositionally biased region" description="Basic and acidic residues" evidence="14">
    <location>
        <begin position="216"/>
        <end position="248"/>
    </location>
</feature>
<proteinExistence type="inferred from homology"/>
<keyword evidence="15" id="KW-0732">Signal</keyword>
<name>A0A2U9T370_9GAMM</name>
<evidence type="ECO:0000256" key="6">
    <source>
        <dbReference type="ARBA" id="ARBA00022519"/>
    </source>
</evidence>
<feature type="domain" description="TonB C-terminal" evidence="16">
    <location>
        <begin position="257"/>
        <end position="343"/>
    </location>
</feature>
<dbReference type="InterPro" id="IPR037682">
    <property type="entry name" value="TonB_C"/>
</dbReference>
<evidence type="ECO:0000313" key="17">
    <source>
        <dbReference type="EMBL" id="AWV05805.1"/>
    </source>
</evidence>
<evidence type="ECO:0000256" key="9">
    <source>
        <dbReference type="ARBA" id="ARBA00022927"/>
    </source>
</evidence>
<dbReference type="InterPro" id="IPR003538">
    <property type="entry name" value="TonB"/>
</dbReference>
<comment type="similarity">
    <text evidence="2 13">Belongs to the TonB family.</text>
</comment>
<evidence type="ECO:0000256" key="12">
    <source>
        <dbReference type="ARBA" id="ARBA00025849"/>
    </source>
</evidence>
<evidence type="ECO:0000256" key="5">
    <source>
        <dbReference type="ARBA" id="ARBA00022475"/>
    </source>
</evidence>
<evidence type="ECO:0000256" key="11">
    <source>
        <dbReference type="ARBA" id="ARBA00023136"/>
    </source>
</evidence>
<protein>
    <recommendedName>
        <fullName evidence="3 13">Protein TonB</fullName>
    </recommendedName>
</protein>
<evidence type="ECO:0000259" key="16">
    <source>
        <dbReference type="PROSITE" id="PS52015"/>
    </source>
</evidence>
<dbReference type="GO" id="GO:0030288">
    <property type="term" value="C:outer membrane-bounded periplasmic space"/>
    <property type="evidence" value="ECO:0007669"/>
    <property type="project" value="InterPro"/>
</dbReference>
<dbReference type="OrthoDB" id="1628901at2"/>
<keyword evidence="6 13" id="KW-0997">Cell inner membrane</keyword>
<keyword evidence="11" id="KW-0472">Membrane</keyword>
<evidence type="ECO:0000256" key="8">
    <source>
        <dbReference type="ARBA" id="ARBA00022737"/>
    </source>
</evidence>
<sequence length="343" mass="37281">MTSYRIHDQARSRRGVAGRTVLLVALGLALAACGKDEPTPTTTAPAPAAEAPAEPAVTAETAVSDKVNALSADELRQAARKAYAENRLYAPAEDNAVEYYLALREKAPADAAVSSALTDLLPMTVIAIEQSVQREDFSEAQRLSALLERAEPQHPALARLKTSIGSQQEAVARRAEQEKITAEEQARRQEELERQRLADQQRQQQEAARQLAAEQEAAREQAEKEEADRIAAEQREAERRAAERRAAEQRAATPARATAADLRPLSTPAPRFPPEALRAGTSGEVQIEFTVGTDGSVTSARVVRSSPPRVFDREAVAAVRNWRFQPVANPVTTRRTIGFNPGG</sequence>
<accession>A0A2U9T370</accession>
<dbReference type="Pfam" id="PF03544">
    <property type="entry name" value="TonB_C"/>
    <property type="match status" value="1"/>
</dbReference>
<comment type="subunit">
    <text evidence="12">Homodimer. Forms a complex with the accessory proteins ExbB and ExbD.</text>
</comment>
<dbReference type="RefSeq" id="WP_111264988.1">
    <property type="nucleotide sequence ID" value="NZ_CP029843.1"/>
</dbReference>
<keyword evidence="4 13" id="KW-0813">Transport</keyword>
<dbReference type="PANTHER" id="PTHR33446:SF8">
    <property type="entry name" value="PROTEIN TONB"/>
    <property type="match status" value="1"/>
</dbReference>
<reference evidence="17 18" key="1">
    <citation type="submission" date="2018-05" db="EMBL/GenBank/DDBJ databases">
        <title>The complete genome of Lysobacter maris HZ9B, a marine bacterium antagonistic against terrestrial plant pathogens.</title>
        <authorList>
            <person name="Zhang X.-Q."/>
        </authorList>
    </citation>
    <scope>NUCLEOTIDE SEQUENCE [LARGE SCALE GENOMIC DNA]</scope>
    <source>
        <strain evidence="17 18">HZ9B</strain>
    </source>
</reference>
<keyword evidence="8" id="KW-0677">Repeat</keyword>
<keyword evidence="7" id="KW-0812">Transmembrane</keyword>
<dbReference type="PROSITE" id="PS51257">
    <property type="entry name" value="PROKAR_LIPOPROTEIN"/>
    <property type="match status" value="1"/>
</dbReference>
<evidence type="ECO:0000256" key="4">
    <source>
        <dbReference type="ARBA" id="ARBA00022448"/>
    </source>
</evidence>
<evidence type="ECO:0000256" key="13">
    <source>
        <dbReference type="RuleBase" id="RU362123"/>
    </source>
</evidence>
<keyword evidence="13" id="KW-0735">Signal-anchor</keyword>
<evidence type="ECO:0000313" key="18">
    <source>
        <dbReference type="Proteomes" id="UP000249447"/>
    </source>
</evidence>
<evidence type="ECO:0000256" key="15">
    <source>
        <dbReference type="SAM" id="SignalP"/>
    </source>
</evidence>
<keyword evidence="9 13" id="KW-0653">Protein transport</keyword>
<keyword evidence="18" id="KW-1185">Reference proteome</keyword>
<feature type="compositionally biased region" description="Basic and acidic residues" evidence="14">
    <location>
        <begin position="171"/>
        <end position="199"/>
    </location>
</feature>
<dbReference type="GO" id="GO:0055085">
    <property type="term" value="P:transmembrane transport"/>
    <property type="evidence" value="ECO:0007669"/>
    <property type="project" value="InterPro"/>
</dbReference>
<dbReference type="PRINTS" id="PR01374">
    <property type="entry name" value="TONBPROTEIN"/>
</dbReference>
<dbReference type="SUPFAM" id="SSF74653">
    <property type="entry name" value="TolA/TonB C-terminal domain"/>
    <property type="match status" value="1"/>
</dbReference>